<dbReference type="GO" id="GO:0001680">
    <property type="term" value="P:tRNA 3'-terminal CCA addition"/>
    <property type="evidence" value="ECO:0007669"/>
    <property type="project" value="UniProtKB-ARBA"/>
</dbReference>
<evidence type="ECO:0000256" key="1">
    <source>
        <dbReference type="ARBA" id="ARBA00007265"/>
    </source>
</evidence>
<name>A0A436ZYY0_ARTFL</name>
<evidence type="ECO:0000259" key="7">
    <source>
        <dbReference type="Pfam" id="PF12627"/>
    </source>
</evidence>
<dbReference type="CDD" id="cd05398">
    <property type="entry name" value="NT_ClassII-CCAase"/>
    <property type="match status" value="1"/>
</dbReference>
<dbReference type="SUPFAM" id="SSF81301">
    <property type="entry name" value="Nucleotidyltransferase"/>
    <property type="match status" value="1"/>
</dbReference>
<dbReference type="GO" id="GO:0052929">
    <property type="term" value="F:ATP:3'-cytidine-cytidine-tRNA adenylyltransferase activity"/>
    <property type="evidence" value="ECO:0007669"/>
    <property type="project" value="TreeGrafter"/>
</dbReference>
<keyword evidence="2 5" id="KW-0808">Transferase</keyword>
<evidence type="ECO:0000256" key="4">
    <source>
        <dbReference type="ARBA" id="ARBA00022884"/>
    </source>
</evidence>
<dbReference type="InterPro" id="IPR002646">
    <property type="entry name" value="PolA_pol_head_dom"/>
</dbReference>
<evidence type="ECO:0000256" key="3">
    <source>
        <dbReference type="ARBA" id="ARBA00022741"/>
    </source>
</evidence>
<keyword evidence="4 5" id="KW-0694">RNA-binding</keyword>
<gene>
    <name evidence="8" type="ORF">DFL_005938</name>
</gene>
<keyword evidence="3" id="KW-0547">Nucleotide-binding</keyword>
<organism evidence="8 9">
    <name type="scientific">Arthrobotrys flagrans</name>
    <name type="common">Nematode-trapping fungus</name>
    <name type="synonym">Trichothecium flagrans</name>
    <dbReference type="NCBI Taxonomy" id="97331"/>
    <lineage>
        <taxon>Eukaryota</taxon>
        <taxon>Fungi</taxon>
        <taxon>Dikarya</taxon>
        <taxon>Ascomycota</taxon>
        <taxon>Pezizomycotina</taxon>
        <taxon>Orbiliomycetes</taxon>
        <taxon>Orbiliales</taxon>
        <taxon>Orbiliaceae</taxon>
        <taxon>Arthrobotrys</taxon>
    </lineage>
</organism>
<dbReference type="Pfam" id="PF01743">
    <property type="entry name" value="PolyA_pol"/>
    <property type="match status" value="1"/>
</dbReference>
<evidence type="ECO:0000256" key="2">
    <source>
        <dbReference type="ARBA" id="ARBA00022679"/>
    </source>
</evidence>
<comment type="similarity">
    <text evidence="1 5">Belongs to the tRNA nucleotidyltransferase/poly(A) polymerase family.</text>
</comment>
<proteinExistence type="inferred from homology"/>
<dbReference type="PANTHER" id="PTHR13734:SF5">
    <property type="entry name" value="CCA TRNA NUCLEOTIDYLTRANSFERASE, MITOCHONDRIAL"/>
    <property type="match status" value="1"/>
</dbReference>
<evidence type="ECO:0008006" key="10">
    <source>
        <dbReference type="Google" id="ProtNLM"/>
    </source>
</evidence>
<keyword evidence="9" id="KW-1185">Reference proteome</keyword>
<dbReference type="PANTHER" id="PTHR13734">
    <property type="entry name" value="TRNA-NUCLEOTIDYLTRANSFERASE"/>
    <property type="match status" value="1"/>
</dbReference>
<dbReference type="OrthoDB" id="445712at2759"/>
<dbReference type="GO" id="GO:0052927">
    <property type="term" value="F:CC tRNA cytidylyltransferase activity"/>
    <property type="evidence" value="ECO:0007669"/>
    <property type="project" value="TreeGrafter"/>
</dbReference>
<dbReference type="EMBL" id="SAEB01000007">
    <property type="protein sequence ID" value="RVD84174.1"/>
    <property type="molecule type" value="Genomic_DNA"/>
</dbReference>
<dbReference type="AlphaFoldDB" id="A0A436ZYY0"/>
<evidence type="ECO:0000313" key="8">
    <source>
        <dbReference type="EMBL" id="RVD84174.1"/>
    </source>
</evidence>
<dbReference type="FunFam" id="3.30.460.10:FF:000019">
    <property type="entry name" value="tRNA nucleotidyltransferase cca2"/>
    <property type="match status" value="1"/>
</dbReference>
<dbReference type="Pfam" id="PF12627">
    <property type="entry name" value="PolyA_pol_RNAbd"/>
    <property type="match status" value="1"/>
</dbReference>
<dbReference type="VEuPathDB" id="FungiDB:DFL_005938"/>
<accession>A0A436ZYY0</accession>
<dbReference type="Proteomes" id="UP000283090">
    <property type="component" value="Unassembled WGS sequence"/>
</dbReference>
<dbReference type="SUPFAM" id="SSF81891">
    <property type="entry name" value="Poly A polymerase C-terminal region-like"/>
    <property type="match status" value="1"/>
</dbReference>
<dbReference type="Gene3D" id="1.10.3090.10">
    <property type="entry name" value="cca-adding enzyme, domain 2"/>
    <property type="match status" value="1"/>
</dbReference>
<dbReference type="GO" id="GO:0000166">
    <property type="term" value="F:nucleotide binding"/>
    <property type="evidence" value="ECO:0007669"/>
    <property type="project" value="UniProtKB-KW"/>
</dbReference>
<feature type="domain" description="Poly A polymerase head" evidence="6">
    <location>
        <begin position="43"/>
        <end position="185"/>
    </location>
</feature>
<dbReference type="GO" id="GO:0005739">
    <property type="term" value="C:mitochondrion"/>
    <property type="evidence" value="ECO:0007669"/>
    <property type="project" value="UniProtKB-ARBA"/>
</dbReference>
<dbReference type="InterPro" id="IPR032828">
    <property type="entry name" value="PolyA_RNA-bd"/>
</dbReference>
<dbReference type="STRING" id="97331.A0A436ZYY0"/>
<sequence length="510" mass="57517">MATQTLPTITLTPDEEKVRTLLVDVATSIDSANPSSSDTPTVLRITGGWVRDKLLDGKSHDIDIGINNMTGFEFASHLNEFLTKNVEKYNIPANSIHKIESNPEKSKHLETATTKILGLDIDFVNLRSESYSEESRIPKMEFGTPKEDALRRDACVNALFYNLMTQQVEDFTERGLSDLQDRILRTPLQPVQTFKDDPLRVLRLIRFASRLSFTIDPEAERAMQNPDIKTALKQKISRERVGVEVEKMLYGERPFEALDLIERLGLGDAIFEVPELGEDKREEVRDVYFRKGIETVKWLFGGFEDSEGYKAVRGLAATKRDEYIMWVFAAAMPWIKVSIPDKRKGKISVGVVAARDGLKMSNKDFESLERMASAINGVKYTIPNVSGLPRSALGGYLRKLGSEWRIQVLASLLVELIEARVEGSEPGGRRDLEIIAGYESFLKKIYGEDLGEVWDLKYLLTGNELKDALNQKAGKWMKPALEQVMEWQLDNPTATKEDALAKITEIVILP</sequence>
<evidence type="ECO:0000259" key="6">
    <source>
        <dbReference type="Pfam" id="PF01743"/>
    </source>
</evidence>
<dbReference type="GeneID" id="93588249"/>
<dbReference type="Gene3D" id="3.30.460.10">
    <property type="entry name" value="Beta Polymerase, domain 2"/>
    <property type="match status" value="1"/>
</dbReference>
<dbReference type="GO" id="GO:0003723">
    <property type="term" value="F:RNA binding"/>
    <property type="evidence" value="ECO:0007669"/>
    <property type="project" value="UniProtKB-KW"/>
</dbReference>
<evidence type="ECO:0000313" key="9">
    <source>
        <dbReference type="Proteomes" id="UP000283090"/>
    </source>
</evidence>
<evidence type="ECO:0000256" key="5">
    <source>
        <dbReference type="RuleBase" id="RU003953"/>
    </source>
</evidence>
<feature type="domain" description="tRNA nucleotidyltransferase/poly(A) polymerase RNA and SrmB- binding" evidence="7">
    <location>
        <begin position="213"/>
        <end position="276"/>
    </location>
</feature>
<reference evidence="8 9" key="1">
    <citation type="submission" date="2019-01" db="EMBL/GenBank/DDBJ databases">
        <title>Intercellular communication is required for trap formation in the nematode-trapping fungus Duddingtonia flagrans.</title>
        <authorList>
            <person name="Youssar L."/>
            <person name="Wernet V."/>
            <person name="Hensel N."/>
            <person name="Hildebrandt H.-G."/>
            <person name="Fischer R."/>
        </authorList>
    </citation>
    <scope>NUCLEOTIDE SEQUENCE [LARGE SCALE GENOMIC DNA]</scope>
    <source>
        <strain evidence="8 9">CBS H-5679</strain>
    </source>
</reference>
<protein>
    <recommendedName>
        <fullName evidence="10">Poly A polymerase head domain-containing protein</fullName>
    </recommendedName>
</protein>
<comment type="caution">
    <text evidence="8">The sequence shown here is derived from an EMBL/GenBank/DDBJ whole genome shotgun (WGS) entry which is preliminary data.</text>
</comment>
<dbReference type="RefSeq" id="XP_067489718.1">
    <property type="nucleotide sequence ID" value="XM_067635271.1"/>
</dbReference>
<dbReference type="InterPro" id="IPR043519">
    <property type="entry name" value="NT_sf"/>
</dbReference>